<evidence type="ECO:0000256" key="6">
    <source>
        <dbReference type="ARBA" id="ARBA00022989"/>
    </source>
</evidence>
<reference evidence="11" key="1">
    <citation type="submission" date="2023-06" db="EMBL/GenBank/DDBJ databases">
        <title>Conoideocrella luteorostrata (Hypocreales: Clavicipitaceae), a potential biocontrol fungus for elongate hemlock scale in United States Christmas tree production areas.</title>
        <authorList>
            <person name="Barrett H."/>
            <person name="Lovett B."/>
            <person name="Macias A.M."/>
            <person name="Stajich J.E."/>
            <person name="Kasson M.T."/>
        </authorList>
    </citation>
    <scope>NUCLEOTIDE SEQUENCE</scope>
    <source>
        <strain evidence="11">ARSEF 14590</strain>
    </source>
</reference>
<evidence type="ECO:0000256" key="3">
    <source>
        <dbReference type="ARBA" id="ARBA00008335"/>
    </source>
</evidence>
<dbReference type="GO" id="GO:0022857">
    <property type="term" value="F:transmembrane transporter activity"/>
    <property type="evidence" value="ECO:0007669"/>
    <property type="project" value="InterPro"/>
</dbReference>
<comment type="caution">
    <text evidence="11">The sequence shown here is derived from an EMBL/GenBank/DDBJ whole genome shotgun (WGS) entry which is preliminary data.</text>
</comment>
<feature type="transmembrane region" description="Helical" evidence="9">
    <location>
        <begin position="161"/>
        <end position="180"/>
    </location>
</feature>
<proteinExistence type="inferred from homology"/>
<evidence type="ECO:0000256" key="4">
    <source>
        <dbReference type="ARBA" id="ARBA00022475"/>
    </source>
</evidence>
<evidence type="ECO:0000256" key="1">
    <source>
        <dbReference type="ARBA" id="ARBA00004141"/>
    </source>
</evidence>
<evidence type="ECO:0000256" key="5">
    <source>
        <dbReference type="ARBA" id="ARBA00022692"/>
    </source>
</evidence>
<dbReference type="CDD" id="cd17323">
    <property type="entry name" value="MFS_Tpo1_MDR_like"/>
    <property type="match status" value="1"/>
</dbReference>
<evidence type="ECO:0000313" key="11">
    <source>
        <dbReference type="EMBL" id="KAK2598013.1"/>
    </source>
</evidence>
<organism evidence="11 12">
    <name type="scientific">Conoideocrella luteorostrata</name>
    <dbReference type="NCBI Taxonomy" id="1105319"/>
    <lineage>
        <taxon>Eukaryota</taxon>
        <taxon>Fungi</taxon>
        <taxon>Dikarya</taxon>
        <taxon>Ascomycota</taxon>
        <taxon>Pezizomycotina</taxon>
        <taxon>Sordariomycetes</taxon>
        <taxon>Hypocreomycetidae</taxon>
        <taxon>Hypocreales</taxon>
        <taxon>Clavicipitaceae</taxon>
        <taxon>Conoideocrella</taxon>
    </lineage>
</organism>
<feature type="transmembrane region" description="Helical" evidence="9">
    <location>
        <begin position="464"/>
        <end position="484"/>
    </location>
</feature>
<dbReference type="EMBL" id="JASWJB010000102">
    <property type="protein sequence ID" value="KAK2598013.1"/>
    <property type="molecule type" value="Genomic_DNA"/>
</dbReference>
<feature type="transmembrane region" description="Helical" evidence="9">
    <location>
        <begin position="220"/>
        <end position="238"/>
    </location>
</feature>
<dbReference type="SUPFAM" id="SSF103473">
    <property type="entry name" value="MFS general substrate transporter"/>
    <property type="match status" value="1"/>
</dbReference>
<dbReference type="GO" id="GO:0005886">
    <property type="term" value="C:plasma membrane"/>
    <property type="evidence" value="ECO:0007669"/>
    <property type="project" value="UniProtKB-SubCell"/>
</dbReference>
<feature type="compositionally biased region" description="Polar residues" evidence="8">
    <location>
        <begin position="1"/>
        <end position="14"/>
    </location>
</feature>
<keyword evidence="4" id="KW-1003">Cell membrane</keyword>
<evidence type="ECO:0000313" key="12">
    <source>
        <dbReference type="Proteomes" id="UP001251528"/>
    </source>
</evidence>
<feature type="domain" description="Major facilitator superfamily (MFS) profile" evidence="10">
    <location>
        <begin position="94"/>
        <end position="523"/>
    </location>
</feature>
<feature type="transmembrane region" description="Helical" evidence="9">
    <location>
        <begin position="363"/>
        <end position="383"/>
    </location>
</feature>
<dbReference type="Pfam" id="PF07690">
    <property type="entry name" value="MFS_1"/>
    <property type="match status" value="1"/>
</dbReference>
<feature type="transmembrane region" description="Helical" evidence="9">
    <location>
        <begin position="131"/>
        <end position="149"/>
    </location>
</feature>
<feature type="transmembrane region" description="Helical" evidence="9">
    <location>
        <begin position="437"/>
        <end position="457"/>
    </location>
</feature>
<feature type="transmembrane region" description="Helical" evidence="9">
    <location>
        <begin position="250"/>
        <end position="278"/>
    </location>
</feature>
<comment type="subcellular location">
    <subcellularLocation>
        <location evidence="2">Cell membrane</location>
    </subcellularLocation>
    <subcellularLocation>
        <location evidence="1">Membrane</location>
        <topology evidence="1">Multi-pass membrane protein</topology>
    </subcellularLocation>
</comment>
<accession>A0AAJ0FYK7</accession>
<dbReference type="InterPro" id="IPR036259">
    <property type="entry name" value="MFS_trans_sf"/>
</dbReference>
<comment type="similarity">
    <text evidence="3">Belongs to the major facilitator superfamily.</text>
</comment>
<keyword evidence="7 9" id="KW-0472">Membrane</keyword>
<feature type="transmembrane region" description="Helical" evidence="9">
    <location>
        <begin position="186"/>
        <end position="208"/>
    </location>
</feature>
<feature type="region of interest" description="Disordered" evidence="8">
    <location>
        <begin position="544"/>
        <end position="578"/>
    </location>
</feature>
<dbReference type="Gene3D" id="1.20.1250.20">
    <property type="entry name" value="MFS general substrate transporter like domains"/>
    <property type="match status" value="1"/>
</dbReference>
<feature type="transmembrane region" description="Helical" evidence="9">
    <location>
        <begin position="92"/>
        <end position="111"/>
    </location>
</feature>
<protein>
    <recommendedName>
        <fullName evidence="10">Major facilitator superfamily (MFS) profile domain-containing protein</fullName>
    </recommendedName>
</protein>
<evidence type="ECO:0000256" key="7">
    <source>
        <dbReference type="ARBA" id="ARBA00023136"/>
    </source>
</evidence>
<dbReference type="PANTHER" id="PTHR23502">
    <property type="entry name" value="MAJOR FACILITATOR SUPERFAMILY"/>
    <property type="match status" value="1"/>
</dbReference>
<feature type="transmembrane region" description="Helical" evidence="9">
    <location>
        <begin position="496"/>
        <end position="520"/>
    </location>
</feature>
<name>A0AAJ0FYK7_9HYPO</name>
<feature type="transmembrane region" description="Helical" evidence="9">
    <location>
        <begin position="406"/>
        <end position="425"/>
    </location>
</feature>
<dbReference type="InterPro" id="IPR020846">
    <property type="entry name" value="MFS_dom"/>
</dbReference>
<feature type="transmembrane region" description="Helical" evidence="9">
    <location>
        <begin position="324"/>
        <end position="351"/>
    </location>
</feature>
<gene>
    <name evidence="11" type="ORF">QQS21_005850</name>
</gene>
<dbReference type="FunFam" id="1.20.1250.20:FF:000082">
    <property type="entry name" value="MFS multidrug transporter, putative"/>
    <property type="match status" value="1"/>
</dbReference>
<feature type="region of interest" description="Disordered" evidence="8">
    <location>
        <begin position="1"/>
        <end position="21"/>
    </location>
</feature>
<dbReference type="InterPro" id="IPR011701">
    <property type="entry name" value="MFS"/>
</dbReference>
<evidence type="ECO:0000256" key="9">
    <source>
        <dbReference type="SAM" id="Phobius"/>
    </source>
</evidence>
<evidence type="ECO:0000259" key="10">
    <source>
        <dbReference type="PROSITE" id="PS50850"/>
    </source>
</evidence>
<dbReference type="Proteomes" id="UP001251528">
    <property type="component" value="Unassembled WGS sequence"/>
</dbReference>
<dbReference type="AlphaFoldDB" id="A0AAJ0FYK7"/>
<sequence length="578" mass="64132">MTPHNQDAAGQTTGWLGEDKYNGHGQHHTLDTIHTINSREAAEAYNSEARDYGDGILSEIRSRTRSHADHTLISWNVDDPDNPHNWSTRRKAWIVFITVMLVLNSTMSSSLPSMAIPNITAEFSITSDTENVLPISIFLIGYIFGPLIWGPLTEHFGRRNLTVVTFAFFSVFTLACAVAPNWESFLVFRMLCGAFASAPMAIVAGILADVFAEHRTRGRAYAIFMCSTTWGPLFAPVVSGYTSTSIGWRWAFWVGLIYAGATSCIIVLLPETFAPVLLARRAQKMRKENPSLRVIAPHELEETSLSQLLTVVITRPIRMLASELIVTASSAYLALVYAIFYMSFLAFPIIFRGLYQLSPGVTGLTYLPVGVGGGLSLCVFWYWDNALARAQKRGASWSKREEFRRLPLAVLGGPLFVVSLFWLGFSAKTSVPFVVPMLAGVPFGMGYVLIFMALLNYLTDSYEIFAASANAAASCCRSVLAVVLPLATTHMFEQLGIAGACSLIGGLSALMCVIPFIFIWKGPSIRARSKFCIALREQKEEMQRRAEAQRERLERARRKEEKTKKEKEEAVAKEQDEV</sequence>
<evidence type="ECO:0000256" key="8">
    <source>
        <dbReference type="SAM" id="MobiDB-lite"/>
    </source>
</evidence>
<keyword evidence="6 9" id="KW-1133">Transmembrane helix</keyword>
<dbReference type="PANTHER" id="PTHR23502:SF74">
    <property type="entry name" value="MAJOR FACILITATOR SUPERFAMILY (MFS) PROFILE DOMAIN-CONTAINING PROTEIN"/>
    <property type="match status" value="1"/>
</dbReference>
<dbReference type="PROSITE" id="PS50850">
    <property type="entry name" value="MFS"/>
    <property type="match status" value="1"/>
</dbReference>
<evidence type="ECO:0000256" key="2">
    <source>
        <dbReference type="ARBA" id="ARBA00004236"/>
    </source>
</evidence>
<keyword evidence="12" id="KW-1185">Reference proteome</keyword>
<keyword evidence="5 9" id="KW-0812">Transmembrane</keyword>